<dbReference type="Gene3D" id="3.30.70.1230">
    <property type="entry name" value="Nucleotide cyclase"/>
    <property type="match status" value="1"/>
</dbReference>
<dbReference type="PROSITE" id="PS50125">
    <property type="entry name" value="GUANYLATE_CYCLASE_2"/>
    <property type="match status" value="1"/>
</dbReference>
<dbReference type="Proteomes" id="UP000595362">
    <property type="component" value="Chromosome"/>
</dbReference>
<evidence type="ECO:0000313" key="3">
    <source>
        <dbReference type="EMBL" id="QQG36051.1"/>
    </source>
</evidence>
<name>A0A7T5UHJ1_9BACT</name>
<organism evidence="3 4">
    <name type="scientific">Micavibrio aeruginosavorus</name>
    <dbReference type="NCBI Taxonomy" id="349221"/>
    <lineage>
        <taxon>Bacteria</taxon>
        <taxon>Pseudomonadati</taxon>
        <taxon>Bdellovibrionota</taxon>
        <taxon>Bdellovibrionia</taxon>
        <taxon>Bdellovibrionales</taxon>
        <taxon>Pseudobdellovibrionaceae</taxon>
        <taxon>Micavibrio</taxon>
    </lineage>
</organism>
<dbReference type="InterPro" id="IPR050697">
    <property type="entry name" value="Adenylyl/Guanylyl_Cyclase_3/4"/>
</dbReference>
<keyword evidence="1" id="KW-0812">Transmembrane</keyword>
<dbReference type="GO" id="GO:0006171">
    <property type="term" value="P:cAMP biosynthetic process"/>
    <property type="evidence" value="ECO:0007669"/>
    <property type="project" value="TreeGrafter"/>
</dbReference>
<dbReference type="AlphaFoldDB" id="A0A7T5UHJ1"/>
<dbReference type="SMART" id="SM00044">
    <property type="entry name" value="CYCc"/>
    <property type="match status" value="1"/>
</dbReference>
<accession>A0A7T5UHJ1</accession>
<dbReference type="Pfam" id="PF05226">
    <property type="entry name" value="CHASE2"/>
    <property type="match status" value="1"/>
</dbReference>
<reference evidence="3 4" key="1">
    <citation type="submission" date="2020-07" db="EMBL/GenBank/DDBJ databases">
        <title>Huge and variable diversity of episymbiotic CPR bacteria and DPANN archaea in groundwater ecosystems.</title>
        <authorList>
            <person name="He C.Y."/>
            <person name="Keren R."/>
            <person name="Whittaker M."/>
            <person name="Farag I.F."/>
            <person name="Doudna J."/>
            <person name="Cate J.H.D."/>
            <person name="Banfield J.F."/>
        </authorList>
    </citation>
    <scope>NUCLEOTIDE SEQUENCE [LARGE SCALE GENOMIC DNA]</scope>
    <source>
        <strain evidence="3">NC_groundwater_70_Ag_B-0.1um_54_66</strain>
    </source>
</reference>
<dbReference type="PANTHER" id="PTHR43081">
    <property type="entry name" value="ADENYLATE CYCLASE, TERMINAL-DIFFERENTIATION SPECIFIC-RELATED"/>
    <property type="match status" value="1"/>
</dbReference>
<dbReference type="InterPro" id="IPR007890">
    <property type="entry name" value="CHASE2"/>
</dbReference>
<feature type="transmembrane region" description="Helical" evidence="1">
    <location>
        <begin position="403"/>
        <end position="423"/>
    </location>
</feature>
<feature type="transmembrane region" description="Helical" evidence="1">
    <location>
        <begin position="377"/>
        <end position="396"/>
    </location>
</feature>
<protein>
    <submittedName>
        <fullName evidence="3">Adenylate/guanylate cyclase domain-containing protein</fullName>
    </submittedName>
</protein>
<dbReference type="EMBL" id="CP066681">
    <property type="protein sequence ID" value="QQG36051.1"/>
    <property type="molecule type" value="Genomic_DNA"/>
</dbReference>
<keyword evidence="1" id="KW-0472">Membrane</keyword>
<feature type="transmembrane region" description="Helical" evidence="1">
    <location>
        <begin position="435"/>
        <end position="454"/>
    </location>
</feature>
<gene>
    <name evidence="3" type="ORF">HYS17_11235</name>
</gene>
<keyword evidence="1" id="KW-1133">Transmembrane helix</keyword>
<proteinExistence type="predicted"/>
<dbReference type="CDD" id="cd07302">
    <property type="entry name" value="CHD"/>
    <property type="match status" value="1"/>
</dbReference>
<dbReference type="InterPro" id="IPR029787">
    <property type="entry name" value="Nucleotide_cyclase"/>
</dbReference>
<dbReference type="PANTHER" id="PTHR43081:SF1">
    <property type="entry name" value="ADENYLATE CYCLASE, TERMINAL-DIFFERENTIATION SPECIFIC"/>
    <property type="match status" value="1"/>
</dbReference>
<dbReference type="SMART" id="SM01080">
    <property type="entry name" value="CHASE2"/>
    <property type="match status" value="1"/>
</dbReference>
<feature type="domain" description="Guanylate cyclase" evidence="2">
    <location>
        <begin position="496"/>
        <end position="634"/>
    </location>
</feature>
<dbReference type="GO" id="GO:0004016">
    <property type="term" value="F:adenylate cyclase activity"/>
    <property type="evidence" value="ECO:0007669"/>
    <property type="project" value="UniProtKB-ARBA"/>
</dbReference>
<sequence length="760" mass="85189">MSRFVHSRLFHFLILFVLLLGLTYYSGSSHSTRKQLQYKVFDTFNRLHPRPPTSDIVIVDIDEPSLDRLGQWPWPRTVMADLVTRLKQMGARSITFDMVFAEEDRTSPVHIAERLPDQDDMRSVRQALAGLPDNDDVLARAIADAGNVVMGFTNSSEGGHYRVPVATKPIRFLPKNNEEAIRNLFVAESYWSPYIAASLDGLSRAAAGNAHFSAAPDVDGIIRQLPLLQSFSGRVDGKAEQGPYPVLGLEALRVAVDPRMFNQIVLRPERENTVFSSEYKLRIAERYDVPVDPHSRFWMHYREIDKNEYLSAYKVFSDEFAEEVGSRIRNKIVFIGTSSIGLKDIRSSPLNLSIPGVEMHVNMVEQILQQRFLQRPAVVAGAEFMAILVVGLLIIVSAPFVNAVLMGVVCLLLILGGFSLSWHAYTEWGLLLDPAYPGLSVTLIFLVSTLLSYIRTEADRRQVRNAFGHYISPDFMRELTENPDKLVLGGETRDLTVMFTDIRNFTSLSERLSPAELIQLMNDFLTPMSDLVMENRGTIDKFMGDAMMAFWNAPLDDPEHARHACLTALHMNEALKPINERLRKEAEDGGRLPLLLQAGIGINSGPASVGNMGSRHRFAYSALGDNVNLASRLEGQTKFYGVDNLIGAATQAQVPDLATLELDLLRVKGKNEPVRIYTLLGDAALVQAAGFQSWKKTHEEMLALYRLQEFSRAEDAVVQCLNLSAGRLQAYYDMFRVRMNDLKTNRPGDDWDGVFVATSK</sequence>
<evidence type="ECO:0000256" key="1">
    <source>
        <dbReference type="SAM" id="Phobius"/>
    </source>
</evidence>
<evidence type="ECO:0000313" key="4">
    <source>
        <dbReference type="Proteomes" id="UP000595362"/>
    </source>
</evidence>
<dbReference type="SUPFAM" id="SSF55073">
    <property type="entry name" value="Nucleotide cyclase"/>
    <property type="match status" value="1"/>
</dbReference>
<dbReference type="InterPro" id="IPR001054">
    <property type="entry name" value="A/G_cyclase"/>
</dbReference>
<evidence type="ECO:0000259" key="2">
    <source>
        <dbReference type="PROSITE" id="PS50125"/>
    </source>
</evidence>
<dbReference type="Pfam" id="PF00211">
    <property type="entry name" value="Guanylate_cyc"/>
    <property type="match status" value="1"/>
</dbReference>
<dbReference type="GO" id="GO:0035556">
    <property type="term" value="P:intracellular signal transduction"/>
    <property type="evidence" value="ECO:0007669"/>
    <property type="project" value="InterPro"/>
</dbReference>